<name>B9SFY6_RICCO</name>
<evidence type="ECO:0000313" key="1">
    <source>
        <dbReference type="EMBL" id="EEF37529.1"/>
    </source>
</evidence>
<reference evidence="2" key="1">
    <citation type="journal article" date="2010" name="Nat. Biotechnol.">
        <title>Draft genome sequence of the oilseed species Ricinus communis.</title>
        <authorList>
            <person name="Chan A.P."/>
            <person name="Crabtree J."/>
            <person name="Zhao Q."/>
            <person name="Lorenzi H."/>
            <person name="Orvis J."/>
            <person name="Puiu D."/>
            <person name="Melake-Berhan A."/>
            <person name="Jones K.M."/>
            <person name="Redman J."/>
            <person name="Chen G."/>
            <person name="Cahoon E.B."/>
            <person name="Gedil M."/>
            <person name="Stanke M."/>
            <person name="Haas B.J."/>
            <person name="Wortman J.R."/>
            <person name="Fraser-Liggett C.M."/>
            <person name="Ravel J."/>
            <person name="Rabinowicz P.D."/>
        </authorList>
    </citation>
    <scope>NUCLEOTIDE SEQUENCE [LARGE SCALE GENOMIC DNA]</scope>
    <source>
        <strain evidence="2">cv. Hale</strain>
    </source>
</reference>
<proteinExistence type="predicted"/>
<organism evidence="1 2">
    <name type="scientific">Ricinus communis</name>
    <name type="common">Castor bean</name>
    <dbReference type="NCBI Taxonomy" id="3988"/>
    <lineage>
        <taxon>Eukaryota</taxon>
        <taxon>Viridiplantae</taxon>
        <taxon>Streptophyta</taxon>
        <taxon>Embryophyta</taxon>
        <taxon>Tracheophyta</taxon>
        <taxon>Spermatophyta</taxon>
        <taxon>Magnoliopsida</taxon>
        <taxon>eudicotyledons</taxon>
        <taxon>Gunneridae</taxon>
        <taxon>Pentapetalae</taxon>
        <taxon>rosids</taxon>
        <taxon>fabids</taxon>
        <taxon>Malpighiales</taxon>
        <taxon>Euphorbiaceae</taxon>
        <taxon>Acalyphoideae</taxon>
        <taxon>Acalypheae</taxon>
        <taxon>Ricinus</taxon>
    </lineage>
</organism>
<protein>
    <submittedName>
        <fullName evidence="1">Uncharacterized protein</fullName>
    </submittedName>
</protein>
<accession>B9SFY6</accession>
<dbReference type="AlphaFoldDB" id="B9SFY6"/>
<dbReference type="Proteomes" id="UP000008311">
    <property type="component" value="Unassembled WGS sequence"/>
</dbReference>
<evidence type="ECO:0000313" key="2">
    <source>
        <dbReference type="Proteomes" id="UP000008311"/>
    </source>
</evidence>
<gene>
    <name evidence="1" type="ORF">RCOM_0725730</name>
</gene>
<sequence length="112" mass="13037">MDVLCLMLFKGITFRVTIRKLQLQVFTFTKQMKLLLRFRNQMLKVPPTYHSQYKKLVLLQIAELGCSLSLQQLQNLVAATQEQKKVELEWSVKLHYNSKHIAEPCNTLGTIS</sequence>
<dbReference type="EMBL" id="EQ973947">
    <property type="protein sequence ID" value="EEF37529.1"/>
    <property type="molecule type" value="Genomic_DNA"/>
</dbReference>
<dbReference type="InParanoid" id="B9SFY6"/>
<keyword evidence="2" id="KW-1185">Reference proteome</keyword>